<proteinExistence type="predicted"/>
<organism evidence="2 3">
    <name type="scientific">Candidatus Pristimantibacillus lignocellulolyticus</name>
    <dbReference type="NCBI Taxonomy" id="2994561"/>
    <lineage>
        <taxon>Bacteria</taxon>
        <taxon>Bacillati</taxon>
        <taxon>Bacillota</taxon>
        <taxon>Bacilli</taxon>
        <taxon>Bacillales</taxon>
        <taxon>Paenibacillaceae</taxon>
        <taxon>Candidatus Pristimantibacillus</taxon>
    </lineage>
</organism>
<dbReference type="PANTHER" id="PTHR43190">
    <property type="entry name" value="N-ACETYL-D-GLUCOSAMINE KINASE"/>
    <property type="match status" value="1"/>
</dbReference>
<name>A0A9J6ZFU0_9BACL</name>
<dbReference type="EMBL" id="CP097899">
    <property type="protein sequence ID" value="URN95043.1"/>
    <property type="molecule type" value="Genomic_DNA"/>
</dbReference>
<dbReference type="InterPro" id="IPR043129">
    <property type="entry name" value="ATPase_NBD"/>
</dbReference>
<dbReference type="SUPFAM" id="SSF53067">
    <property type="entry name" value="Actin-like ATPase domain"/>
    <property type="match status" value="2"/>
</dbReference>
<accession>A0A9J6ZFU0</accession>
<dbReference type="Proteomes" id="UP001056756">
    <property type="component" value="Chromosome"/>
</dbReference>
<feature type="domain" description="ATPase BadF/BadG/BcrA/BcrD type" evidence="1">
    <location>
        <begin position="6"/>
        <end position="302"/>
    </location>
</feature>
<reference evidence="2" key="1">
    <citation type="submission" date="2022-05" db="EMBL/GenBank/DDBJ databases">
        <title>Novel bacterial taxa in a minimal lignocellulolytic consortium and its capacity to transform plastics disclosed by genome-resolved metagenomics.</title>
        <authorList>
            <person name="Rodriguez C.A.D."/>
            <person name="Diaz-Garcia L."/>
            <person name="Herrera K."/>
            <person name="Tarazona N.A."/>
            <person name="Sproer C."/>
            <person name="Overmann J."/>
            <person name="Jimenez D.J."/>
        </authorList>
    </citation>
    <scope>NUCLEOTIDE SEQUENCE</scope>
    <source>
        <strain evidence="2">MAG5</strain>
    </source>
</reference>
<dbReference type="AlphaFoldDB" id="A0A9J6ZFU0"/>
<dbReference type="CDD" id="cd24007">
    <property type="entry name" value="ASKHA_NBD_eukNAGK-like"/>
    <property type="match status" value="1"/>
</dbReference>
<dbReference type="Gene3D" id="3.30.420.40">
    <property type="match status" value="2"/>
</dbReference>
<dbReference type="KEGG" id="plig:NAG76_01945"/>
<dbReference type="Pfam" id="PF01869">
    <property type="entry name" value="BcrAD_BadFG"/>
    <property type="match status" value="1"/>
</dbReference>
<dbReference type="InterPro" id="IPR052519">
    <property type="entry name" value="Euk-type_GlcNAc_Kinase"/>
</dbReference>
<dbReference type="PANTHER" id="PTHR43190:SF3">
    <property type="entry name" value="N-ACETYL-D-GLUCOSAMINE KINASE"/>
    <property type="match status" value="1"/>
</dbReference>
<evidence type="ECO:0000259" key="1">
    <source>
        <dbReference type="Pfam" id="PF01869"/>
    </source>
</evidence>
<evidence type="ECO:0000313" key="2">
    <source>
        <dbReference type="EMBL" id="URN95043.1"/>
    </source>
</evidence>
<dbReference type="InterPro" id="IPR002731">
    <property type="entry name" value="ATPase_BadF"/>
</dbReference>
<sequence>MRIVMGVDGGGSKTYTVIVNEVGDLLGKGLAASGNYEIVGLSQAMINIKASMDLALKEANLTEANIDFVQYGLAGADRAQDFVMLRRELAKFSYLAWDLVNDAMEGLRIGSTDYTGVVLICGSGTNAIGRNAVGEIVQIGGLGEMFGDRAGGKYLAATAFSLAFRAWEGRGIDTSLTAKIPEFFGLQTMLEVRDHILDTELEYIPEGITVVLHEAASDGDELSRLLLEQTGKELGLAALAVLSKLGSAKDEVIPIVLIGSVLQKGKNPSLLMQLKETIHNKYKEAQLIIPEIIPVYGAVMLAMDRLSIPIATELTNKFIQYGGYNK</sequence>
<evidence type="ECO:0000313" key="3">
    <source>
        <dbReference type="Proteomes" id="UP001056756"/>
    </source>
</evidence>
<protein>
    <submittedName>
        <fullName evidence="2">ATPase</fullName>
    </submittedName>
</protein>
<gene>
    <name evidence="2" type="ORF">NAG76_01945</name>
</gene>